<dbReference type="EMBL" id="PDND01000284">
    <property type="protein sequence ID" value="PGH29022.1"/>
    <property type="molecule type" value="Genomic_DNA"/>
</dbReference>
<accession>A0A2B7Z7M0</accession>
<protein>
    <submittedName>
        <fullName evidence="1">Uncharacterized protein</fullName>
    </submittedName>
</protein>
<proteinExistence type="predicted"/>
<comment type="caution">
    <text evidence="1">The sequence shown here is derived from an EMBL/GenBank/DDBJ whole genome shotgun (WGS) entry which is preliminary data.</text>
</comment>
<dbReference type="VEuPathDB" id="FungiDB:EMCG_05870"/>
<dbReference type="Proteomes" id="UP000226031">
    <property type="component" value="Unassembled WGS sequence"/>
</dbReference>
<keyword evidence="2" id="KW-1185">Reference proteome</keyword>
<organism evidence="1 2">
    <name type="scientific">[Emmonsia] crescens</name>
    <dbReference type="NCBI Taxonomy" id="73230"/>
    <lineage>
        <taxon>Eukaryota</taxon>
        <taxon>Fungi</taxon>
        <taxon>Dikarya</taxon>
        <taxon>Ascomycota</taxon>
        <taxon>Pezizomycotina</taxon>
        <taxon>Eurotiomycetes</taxon>
        <taxon>Eurotiomycetidae</taxon>
        <taxon>Onygenales</taxon>
        <taxon>Ajellomycetaceae</taxon>
        <taxon>Emergomyces</taxon>
    </lineage>
</organism>
<sequence>MQKQVTDSDKAFRDSDAQYLKMKQCEVQMVHQFMTQLQAVEECLHHSYEDYHQKAHLYMKVLPEIYHKFDKYAEKLKDLEYDAVLTRLATAENNLSERNRKTKEKFNFNSNNFFN</sequence>
<evidence type="ECO:0000313" key="2">
    <source>
        <dbReference type="Proteomes" id="UP000226031"/>
    </source>
</evidence>
<evidence type="ECO:0000313" key="1">
    <source>
        <dbReference type="EMBL" id="PGH29022.1"/>
    </source>
</evidence>
<dbReference type="AlphaFoldDB" id="A0A2B7Z7M0"/>
<name>A0A2B7Z7M0_9EURO</name>
<gene>
    <name evidence="1" type="ORF">GX50_08236</name>
</gene>
<reference evidence="1 2" key="1">
    <citation type="submission" date="2017-10" db="EMBL/GenBank/DDBJ databases">
        <title>Comparative genomics in systemic dimorphic fungi from Ajellomycetaceae.</title>
        <authorList>
            <person name="Munoz J.F."/>
            <person name="Mcewen J.G."/>
            <person name="Clay O.K."/>
            <person name="Cuomo C.A."/>
        </authorList>
    </citation>
    <scope>NUCLEOTIDE SEQUENCE [LARGE SCALE GENOMIC DNA]</scope>
    <source>
        <strain evidence="1 2">UAMH4076</strain>
    </source>
</reference>